<dbReference type="Proteomes" id="UP001143910">
    <property type="component" value="Unassembled WGS sequence"/>
</dbReference>
<gene>
    <name evidence="1" type="ORF">NQ176_g7849</name>
</gene>
<dbReference type="EMBL" id="JANJQO010001402">
    <property type="protein sequence ID" value="KAJ2971122.1"/>
    <property type="molecule type" value="Genomic_DNA"/>
</dbReference>
<organism evidence="1 2">
    <name type="scientific">Zarea fungicola</name>
    <dbReference type="NCBI Taxonomy" id="93591"/>
    <lineage>
        <taxon>Eukaryota</taxon>
        <taxon>Fungi</taxon>
        <taxon>Dikarya</taxon>
        <taxon>Ascomycota</taxon>
        <taxon>Pezizomycotina</taxon>
        <taxon>Sordariomycetes</taxon>
        <taxon>Hypocreomycetidae</taxon>
        <taxon>Hypocreales</taxon>
        <taxon>Cordycipitaceae</taxon>
        <taxon>Zarea</taxon>
    </lineage>
</organism>
<proteinExistence type="predicted"/>
<protein>
    <submittedName>
        <fullName evidence="1">Uncharacterized protein</fullName>
    </submittedName>
</protein>
<comment type="caution">
    <text evidence="1">The sequence shown here is derived from an EMBL/GenBank/DDBJ whole genome shotgun (WGS) entry which is preliminary data.</text>
</comment>
<reference evidence="1" key="1">
    <citation type="submission" date="2022-08" db="EMBL/GenBank/DDBJ databases">
        <title>Genome Sequence of Lecanicillium fungicola.</title>
        <authorList>
            <person name="Buettner E."/>
        </authorList>
    </citation>
    <scope>NUCLEOTIDE SEQUENCE</scope>
    <source>
        <strain evidence="1">Babe33</strain>
    </source>
</reference>
<evidence type="ECO:0000313" key="2">
    <source>
        <dbReference type="Proteomes" id="UP001143910"/>
    </source>
</evidence>
<accession>A0ACC1MVT8</accession>
<keyword evidence="2" id="KW-1185">Reference proteome</keyword>
<evidence type="ECO:0000313" key="1">
    <source>
        <dbReference type="EMBL" id="KAJ2971122.1"/>
    </source>
</evidence>
<sequence>MSFTIEVPGDANPLSFETLCRTLQSASSTDYVQRQAAGQQLTSWEQHPGYYSGLQQTAFLDRSLPLDVRFLAIIQLKNGIDRFWRIYAQTKNGIKADEKAVIRSRLFQGTIDEPERNLALHNALVIAKVVRIDYPTDWPDALGSIIALLRSTKDGNQHHLHGALQILLRVVKELGTARLRKSQTALQSVTPEIIYVLSEIYAEKSNIWVSYLSSGQGNEDEANIAMQNSLSALRTLRRLVVVGYERPHSDSTVEQFWMLSQNQFGQLLTLVNQSSAPHETVGKHLLQFTKLHIDMSEQHAASFVFLPNSLSLVHAYWDLIAKFAEVFDKSGGIRQNDQGGSKAKADGPLLERLALKGLLLLRTCVRTAFQPMQTFKYRTPETKAEQERARQIIKTELLKDELVVQIVNAIISHLFVFRKADLEAWEEDPEEWEQQEQSEGSAYEWEVRPCAEKLFLDLLTNYKHLLIPPLLQYFQSAQSPQADIATKEAVYTAMGLSAAHVVNSFDFDAILSSTLITDAQQGGGLFKVLRRRIAILISQWAPVKLSDQSRPVIYQIFCHFLNPEDETNDIVVRITAARQLRWIADELDFNVEAFLPYTSDVLNQLTALIQNVDVDETKLAILESVRILVLRMEEQVSQFGDQLMTALPKVWENSGAEEYMIKQHIIAILSALVMSMGSESQRYHHFMMPLLGEAARVGSDLHVHLIDESLELWNAILMQSHPPLTKDVIDLADAVLPLLEYQQETASQAMSAIESYILIAPGAMLEGDMRPATLNALSSALNSKSREQVRLATVCIEYLIRAAADLGGTNGISVIIQDMVDIGFMQKIMENLRDAWEAHQTTGPNKKVGKLSTVTQGDYFAVLARLALAEPALFAQLLASFGPLHEVWGWLSAEWFSYIHGMDHPERQKLYLLGLSRLLELPSPIQELVLGKLQDYFEMWAAVLAELQEGVPNGPDMLIMEEEEVTEYDTPKSIAERQMKAKDPIHTVHAASFVREILQNLVGRLGGEVAFQEQWAANVDADLAIILWSNLDDDFAPGIASTQGLEAILDAVESDKFLIRVLGTLDLALAHQVEHALPDDGDHLGLVDGVCAPGEPDERNVLEEGLVHGDLFNFATGEANDEDAAVPGDALCGLVDEADGVVDDVDTLLVWGQLLDLEGPVGVVVREDVVGAKLSGDFELARCRGGGDDSSPKGFGDFILLEEHITDTAGRSVDEYPITLLDVGAPGRDRCSWSAR</sequence>
<name>A0ACC1MVT8_9HYPO</name>